<dbReference type="GO" id="GO:0016301">
    <property type="term" value="F:kinase activity"/>
    <property type="evidence" value="ECO:0007669"/>
    <property type="project" value="UniProtKB-KW"/>
</dbReference>
<proteinExistence type="inferred from homology"/>
<dbReference type="EMBL" id="LT629776">
    <property type="protein sequence ID" value="SDS87721.1"/>
    <property type="molecule type" value="Genomic_DNA"/>
</dbReference>
<evidence type="ECO:0000313" key="2">
    <source>
        <dbReference type="EMBL" id="SDS87721.1"/>
    </source>
</evidence>
<dbReference type="Gene3D" id="3.30.420.40">
    <property type="match status" value="2"/>
</dbReference>
<dbReference type="PANTHER" id="PTHR18964:SF149">
    <property type="entry name" value="BIFUNCTIONAL UDP-N-ACETYLGLUCOSAMINE 2-EPIMERASE_N-ACETYLMANNOSAMINE KINASE"/>
    <property type="match status" value="1"/>
</dbReference>
<gene>
    <name evidence="2" type="ORF">SAMN04489860_2598</name>
</gene>
<evidence type="ECO:0000256" key="1">
    <source>
        <dbReference type="ARBA" id="ARBA00006479"/>
    </source>
</evidence>
<keyword evidence="3" id="KW-1185">Reference proteome</keyword>
<dbReference type="InterPro" id="IPR043129">
    <property type="entry name" value="ATPase_NBD"/>
</dbReference>
<keyword evidence="2" id="KW-0418">Kinase</keyword>
<dbReference type="SUPFAM" id="SSF53067">
    <property type="entry name" value="Actin-like ATPase domain"/>
    <property type="match status" value="1"/>
</dbReference>
<reference evidence="2 3" key="1">
    <citation type="submission" date="2016-10" db="EMBL/GenBank/DDBJ databases">
        <authorList>
            <person name="de Groot N.N."/>
        </authorList>
    </citation>
    <scope>NUCLEOTIDE SEQUENCE [LARGE SCALE GENOMIC DNA]</scope>
    <source>
        <strain evidence="2 3">DSM 22126</strain>
    </source>
</reference>
<evidence type="ECO:0000313" key="3">
    <source>
        <dbReference type="Proteomes" id="UP000185663"/>
    </source>
</evidence>
<dbReference type="RefSeq" id="WP_269457199.1">
    <property type="nucleotide sequence ID" value="NZ_LT629776.1"/>
</dbReference>
<dbReference type="PANTHER" id="PTHR18964">
    <property type="entry name" value="ROK (REPRESSOR, ORF, KINASE) FAMILY"/>
    <property type="match status" value="1"/>
</dbReference>
<sequence length="322" mass="33184">MARNILAIDVGGTKLAVGMMSPDGAMHGAIIEPTHKERGVDAVLDHLSDMARRVVGATRHIGDFDAVGISCGGPLDAASGILRSPLHLPDWVDVSITDLFADEFSVPAFLENDATAAALGEFHFGAGRGSSTLVYLTVSTGIGGGSVVDGRLMRGSAGNGGEHGHITVRPGGRACSCGRYGCLEAYCSGTSIGLRGREAAQIAAASRRSTGLTASSTAVDVTRLAQVDDEVAREIWDETTELLAQACTDLANVFEPEVLVLGGGVTRSGKMLLDPVRDFVLAHAMRPVAATISVRLAELGDLVGLVGAGAIAQDGLARLARN</sequence>
<dbReference type="InterPro" id="IPR000600">
    <property type="entry name" value="ROK"/>
</dbReference>
<dbReference type="STRING" id="545619.SAMN04489860_2598"/>
<keyword evidence="2" id="KW-0808">Transferase</keyword>
<comment type="similarity">
    <text evidence="1">Belongs to the ROK (NagC/XylR) family.</text>
</comment>
<dbReference type="AlphaFoldDB" id="A0A1H1VTB8"/>
<organism evidence="2 3">
    <name type="scientific">Paraoerskovia marina</name>
    <dbReference type="NCBI Taxonomy" id="545619"/>
    <lineage>
        <taxon>Bacteria</taxon>
        <taxon>Bacillati</taxon>
        <taxon>Actinomycetota</taxon>
        <taxon>Actinomycetes</taxon>
        <taxon>Micrococcales</taxon>
        <taxon>Cellulomonadaceae</taxon>
        <taxon>Paraoerskovia</taxon>
    </lineage>
</organism>
<accession>A0A1H1VTB8</accession>
<dbReference type="CDD" id="cd23763">
    <property type="entry name" value="ASKHA_ATPase_ROK"/>
    <property type="match status" value="1"/>
</dbReference>
<name>A0A1H1VTB8_9CELL</name>
<protein>
    <submittedName>
        <fullName evidence="2">Glucokinase</fullName>
    </submittedName>
</protein>
<dbReference type="Proteomes" id="UP000185663">
    <property type="component" value="Chromosome I"/>
</dbReference>
<dbReference type="Pfam" id="PF00480">
    <property type="entry name" value="ROK"/>
    <property type="match status" value="1"/>
</dbReference>